<reference evidence="1 2" key="1">
    <citation type="submission" date="2024-01" db="EMBL/GenBank/DDBJ databases">
        <title>The genomes of 5 underutilized Papilionoideae crops provide insights into root nodulation and disease resistanc.</title>
        <authorList>
            <person name="Jiang F."/>
        </authorList>
    </citation>
    <scope>NUCLEOTIDE SEQUENCE [LARGE SCALE GENOMIC DNA]</scope>
    <source>
        <strain evidence="1">DUOXIRENSHENG_FW03</strain>
        <tissue evidence="1">Leaves</tissue>
    </source>
</reference>
<name>A0AAN9XPF4_PSOTE</name>
<dbReference type="Proteomes" id="UP001386955">
    <property type="component" value="Unassembled WGS sequence"/>
</dbReference>
<accession>A0AAN9XPF4</accession>
<organism evidence="1 2">
    <name type="scientific">Psophocarpus tetragonolobus</name>
    <name type="common">Winged bean</name>
    <name type="synonym">Dolichos tetragonolobus</name>
    <dbReference type="NCBI Taxonomy" id="3891"/>
    <lineage>
        <taxon>Eukaryota</taxon>
        <taxon>Viridiplantae</taxon>
        <taxon>Streptophyta</taxon>
        <taxon>Embryophyta</taxon>
        <taxon>Tracheophyta</taxon>
        <taxon>Spermatophyta</taxon>
        <taxon>Magnoliopsida</taxon>
        <taxon>eudicotyledons</taxon>
        <taxon>Gunneridae</taxon>
        <taxon>Pentapetalae</taxon>
        <taxon>rosids</taxon>
        <taxon>fabids</taxon>
        <taxon>Fabales</taxon>
        <taxon>Fabaceae</taxon>
        <taxon>Papilionoideae</taxon>
        <taxon>50 kb inversion clade</taxon>
        <taxon>NPAAA clade</taxon>
        <taxon>indigoferoid/millettioid clade</taxon>
        <taxon>Phaseoleae</taxon>
        <taxon>Psophocarpus</taxon>
    </lineage>
</organism>
<dbReference type="AlphaFoldDB" id="A0AAN9XPF4"/>
<protein>
    <submittedName>
        <fullName evidence="1">Uncharacterized protein</fullName>
    </submittedName>
</protein>
<proteinExistence type="predicted"/>
<dbReference type="EMBL" id="JAYMYS010000003">
    <property type="protein sequence ID" value="KAK7400687.1"/>
    <property type="molecule type" value="Genomic_DNA"/>
</dbReference>
<sequence>MLITSSTRLQQQGYNCAAYLISSSAAVQMCLVGITNHSAKLLDSLYILNTLMVISKIRLPWRAHEMLPLLVRASSCALP</sequence>
<gene>
    <name evidence="1" type="ORF">VNO78_11949</name>
</gene>
<comment type="caution">
    <text evidence="1">The sequence shown here is derived from an EMBL/GenBank/DDBJ whole genome shotgun (WGS) entry which is preliminary data.</text>
</comment>
<keyword evidence="2" id="KW-1185">Reference proteome</keyword>
<evidence type="ECO:0000313" key="2">
    <source>
        <dbReference type="Proteomes" id="UP001386955"/>
    </source>
</evidence>
<evidence type="ECO:0000313" key="1">
    <source>
        <dbReference type="EMBL" id="KAK7400687.1"/>
    </source>
</evidence>